<dbReference type="SUPFAM" id="SSF64182">
    <property type="entry name" value="DHH phosphoesterases"/>
    <property type="match status" value="1"/>
</dbReference>
<evidence type="ECO:0000256" key="6">
    <source>
        <dbReference type="SAM" id="Coils"/>
    </source>
</evidence>
<dbReference type="GO" id="GO:0008409">
    <property type="term" value="F:5'-3' exonuclease activity"/>
    <property type="evidence" value="ECO:0007669"/>
    <property type="project" value="InterPro"/>
</dbReference>
<gene>
    <name evidence="10" type="primary">recJ</name>
    <name evidence="10" type="ORF">H9736_05520</name>
</gene>
<dbReference type="GO" id="GO:0006281">
    <property type="term" value="P:DNA repair"/>
    <property type="evidence" value="ECO:0007669"/>
    <property type="project" value="InterPro"/>
</dbReference>
<name>A0A9D1WRF5_9FIRM</name>
<dbReference type="Pfam" id="PF01368">
    <property type="entry name" value="DHH"/>
    <property type="match status" value="1"/>
</dbReference>
<proteinExistence type="inferred from homology"/>
<dbReference type="InterPro" id="IPR051673">
    <property type="entry name" value="SSDNA_exonuclease_RecJ"/>
</dbReference>
<evidence type="ECO:0000313" key="10">
    <source>
        <dbReference type="EMBL" id="HIX65691.1"/>
    </source>
</evidence>
<dbReference type="InterPro" id="IPR038763">
    <property type="entry name" value="DHH_sf"/>
</dbReference>
<dbReference type="Gene3D" id="3.90.1640.30">
    <property type="match status" value="1"/>
</dbReference>
<dbReference type="InterPro" id="IPR003156">
    <property type="entry name" value="DHHA1_dom"/>
</dbReference>
<sequence length="677" mass="75099">MPIKRWHVQEVAQQEAASLAKQLGVAPVVARVLWSRGCRTLREMEAFLSCQEELCDPFALRDMDLAVRRIRQALERGERVAIYGDYDCDGMMATALLYRYLESVGCDVCYYIPERDREGYGLNKDALHRIHQEGVGLVITVDNGITAVEEADYADSLGLDLVITDHHKPRALLPRAAAVVDPHRLDDESGYEYLAGAGVAFKLCCALEGGDGDLLLDQFGDLVATATVADIVPLVRENRLIVRRGLSQLENGGTPGLEALLQVCGLGGKALTSENVAFGLVPRINSAGRFDQVDRALELLVSEEDGLEEIAQEINALNEHRRQTEDQIVRQILDRLEQDESALRDRVVVLSGEGWHHGVVGIVASRMVERLGKPCIVFSLEGENARGSARSVEGFSIIDAIDACSQHLLRYGGHNQAAGLTLPVAALEEFTRQINHWAAQHYPEMPSPQLAIDCTLHPQELTVPQLEPLNSLEPFGCGNETPVFQILGCTLQGIYPIGEGRHLRLRLCGEGMVFYAVYFGMRAESFPYGVGDRLDLAVTTEVGEWNGEQRLSVKVRDLHLTGLDYEQLHHWEQLYQQLRRGEPVPPAQRPVPTREDIAVVYRYLRARGPLVSSAEVLFGRLGGRVADLCRIKLALDILEEMHLVTRHPEGGGERLAVVEHPQRVDITRSRILLGLQN</sequence>
<dbReference type="Pfam" id="PF02272">
    <property type="entry name" value="DHHA1"/>
    <property type="match status" value="1"/>
</dbReference>
<dbReference type="NCBIfam" id="TIGR00644">
    <property type="entry name" value="recJ"/>
    <property type="match status" value="1"/>
</dbReference>
<evidence type="ECO:0000259" key="7">
    <source>
        <dbReference type="Pfam" id="PF01368"/>
    </source>
</evidence>
<dbReference type="InterPro" id="IPR041122">
    <property type="entry name" value="RecJ_OB"/>
</dbReference>
<feature type="coiled-coil region" evidence="6">
    <location>
        <begin position="300"/>
        <end position="327"/>
    </location>
</feature>
<evidence type="ECO:0000256" key="1">
    <source>
        <dbReference type="ARBA" id="ARBA00005915"/>
    </source>
</evidence>
<feature type="domain" description="DDH" evidence="7">
    <location>
        <begin position="79"/>
        <end position="227"/>
    </location>
</feature>
<organism evidence="10 11">
    <name type="scientific">Candidatus Anaerotruncus excrementipullorum</name>
    <dbReference type="NCBI Taxonomy" id="2838465"/>
    <lineage>
        <taxon>Bacteria</taxon>
        <taxon>Bacillati</taxon>
        <taxon>Bacillota</taxon>
        <taxon>Clostridia</taxon>
        <taxon>Eubacteriales</taxon>
        <taxon>Oscillospiraceae</taxon>
        <taxon>Anaerotruncus</taxon>
    </lineage>
</organism>
<comment type="caution">
    <text evidence="10">The sequence shown here is derived from an EMBL/GenBank/DDBJ whole genome shotgun (WGS) entry which is preliminary data.</text>
</comment>
<dbReference type="PANTHER" id="PTHR30255">
    <property type="entry name" value="SINGLE-STRANDED-DNA-SPECIFIC EXONUCLEASE RECJ"/>
    <property type="match status" value="1"/>
</dbReference>
<protein>
    <recommendedName>
        <fullName evidence="2">Single-stranded-DNA-specific exonuclease RecJ</fullName>
    </recommendedName>
</protein>
<evidence type="ECO:0000256" key="5">
    <source>
        <dbReference type="ARBA" id="ARBA00022839"/>
    </source>
</evidence>
<keyword evidence="5 10" id="KW-0269">Exonuclease</keyword>
<evidence type="ECO:0000256" key="4">
    <source>
        <dbReference type="ARBA" id="ARBA00022801"/>
    </source>
</evidence>
<dbReference type="InterPro" id="IPR004610">
    <property type="entry name" value="RecJ"/>
</dbReference>
<keyword evidence="6" id="KW-0175">Coiled coil</keyword>
<feature type="domain" description="DHHA1" evidence="8">
    <location>
        <begin position="346"/>
        <end position="439"/>
    </location>
</feature>
<keyword evidence="3" id="KW-0540">Nuclease</keyword>
<feature type="domain" description="RecJ OB" evidence="9">
    <location>
        <begin position="452"/>
        <end position="557"/>
    </location>
</feature>
<evidence type="ECO:0000256" key="3">
    <source>
        <dbReference type="ARBA" id="ARBA00022722"/>
    </source>
</evidence>
<dbReference type="Gene3D" id="3.10.310.30">
    <property type="match status" value="1"/>
</dbReference>
<evidence type="ECO:0000259" key="8">
    <source>
        <dbReference type="Pfam" id="PF02272"/>
    </source>
</evidence>
<evidence type="ECO:0000313" key="11">
    <source>
        <dbReference type="Proteomes" id="UP000886800"/>
    </source>
</evidence>
<comment type="similarity">
    <text evidence="1">Belongs to the RecJ family.</text>
</comment>
<dbReference type="Proteomes" id="UP000886800">
    <property type="component" value="Unassembled WGS sequence"/>
</dbReference>
<dbReference type="Pfam" id="PF17768">
    <property type="entry name" value="RecJ_OB"/>
    <property type="match status" value="1"/>
</dbReference>
<evidence type="ECO:0000259" key="9">
    <source>
        <dbReference type="Pfam" id="PF17768"/>
    </source>
</evidence>
<keyword evidence="4" id="KW-0378">Hydrolase</keyword>
<dbReference type="GO" id="GO:0003676">
    <property type="term" value="F:nucleic acid binding"/>
    <property type="evidence" value="ECO:0007669"/>
    <property type="project" value="InterPro"/>
</dbReference>
<evidence type="ECO:0000256" key="2">
    <source>
        <dbReference type="ARBA" id="ARBA00019841"/>
    </source>
</evidence>
<reference evidence="10" key="1">
    <citation type="journal article" date="2021" name="PeerJ">
        <title>Extensive microbial diversity within the chicken gut microbiome revealed by metagenomics and culture.</title>
        <authorList>
            <person name="Gilroy R."/>
            <person name="Ravi A."/>
            <person name="Getino M."/>
            <person name="Pursley I."/>
            <person name="Horton D.L."/>
            <person name="Alikhan N.F."/>
            <person name="Baker D."/>
            <person name="Gharbi K."/>
            <person name="Hall N."/>
            <person name="Watson M."/>
            <person name="Adriaenssens E.M."/>
            <person name="Foster-Nyarko E."/>
            <person name="Jarju S."/>
            <person name="Secka A."/>
            <person name="Antonio M."/>
            <person name="Oren A."/>
            <person name="Chaudhuri R.R."/>
            <person name="La Ragione R."/>
            <person name="Hildebrand F."/>
            <person name="Pallen M.J."/>
        </authorList>
    </citation>
    <scope>NUCLEOTIDE SEQUENCE</scope>
    <source>
        <strain evidence="10">CHK188-5543</strain>
    </source>
</reference>
<dbReference type="PANTHER" id="PTHR30255:SF2">
    <property type="entry name" value="SINGLE-STRANDED-DNA-SPECIFIC EXONUCLEASE RECJ"/>
    <property type="match status" value="1"/>
</dbReference>
<accession>A0A9D1WRF5</accession>
<dbReference type="InterPro" id="IPR001667">
    <property type="entry name" value="DDH_dom"/>
</dbReference>
<dbReference type="AlphaFoldDB" id="A0A9D1WRF5"/>
<dbReference type="EMBL" id="DXES01000121">
    <property type="protein sequence ID" value="HIX65691.1"/>
    <property type="molecule type" value="Genomic_DNA"/>
</dbReference>
<reference evidence="10" key="2">
    <citation type="submission" date="2021-04" db="EMBL/GenBank/DDBJ databases">
        <authorList>
            <person name="Gilroy R."/>
        </authorList>
    </citation>
    <scope>NUCLEOTIDE SEQUENCE</scope>
    <source>
        <strain evidence="10">CHK188-5543</strain>
    </source>
</reference>
<dbReference type="GO" id="GO:0006310">
    <property type="term" value="P:DNA recombination"/>
    <property type="evidence" value="ECO:0007669"/>
    <property type="project" value="InterPro"/>
</dbReference>